<feature type="transmembrane region" description="Helical" evidence="1">
    <location>
        <begin position="25"/>
        <end position="48"/>
    </location>
</feature>
<dbReference type="InterPro" id="IPR051311">
    <property type="entry name" value="DedA_domain"/>
</dbReference>
<gene>
    <name evidence="3" type="ORF">AT746_10580</name>
</gene>
<dbReference type="InterPro" id="IPR032816">
    <property type="entry name" value="VTT_dom"/>
</dbReference>
<keyword evidence="1" id="KW-0472">Membrane</keyword>
<dbReference type="Pfam" id="PF09335">
    <property type="entry name" value="VTT_dom"/>
    <property type="match status" value="1"/>
</dbReference>
<dbReference type="RefSeq" id="WP_062480105.1">
    <property type="nucleotide sequence ID" value="NZ_CP013650.1"/>
</dbReference>
<feature type="transmembrane region" description="Helical" evidence="1">
    <location>
        <begin position="181"/>
        <end position="198"/>
    </location>
</feature>
<dbReference type="PANTHER" id="PTHR42709">
    <property type="entry name" value="ALKALINE PHOSPHATASE LIKE PROTEIN"/>
    <property type="match status" value="1"/>
</dbReference>
<proteinExistence type="predicted"/>
<evidence type="ECO:0000256" key="1">
    <source>
        <dbReference type="SAM" id="Phobius"/>
    </source>
</evidence>
<sequence length="199" mass="21859">MKAASKFTGKRAADYWVDKLRQSPYALVMLFFLSAFEATLIPVPLELILIPYMMLERQRIWLISTVALLGCLTGAMAGYWVGVSLFDSIGQWLIGVTGGAEAFEQYMNSLDEEGFIAIFMVGITPVPFQFAMLGAGATGYPLLLFMLASGLSRGIRYYGLAALVLLFGDTAAELWKKHARAVGVSVLLIFVVGFLVYFL</sequence>
<dbReference type="KEGG" id="lal:AT746_10580"/>
<dbReference type="PANTHER" id="PTHR42709:SF11">
    <property type="entry name" value="DEDA FAMILY PROTEIN"/>
    <property type="match status" value="1"/>
</dbReference>
<protein>
    <submittedName>
        <fullName evidence="3">Alkaline phosphatase</fullName>
    </submittedName>
</protein>
<feature type="transmembrane region" description="Helical" evidence="1">
    <location>
        <begin position="115"/>
        <end position="145"/>
    </location>
</feature>
<dbReference type="Proteomes" id="UP000068447">
    <property type="component" value="Chromosome"/>
</dbReference>
<dbReference type="GO" id="GO:0005886">
    <property type="term" value="C:plasma membrane"/>
    <property type="evidence" value="ECO:0007669"/>
    <property type="project" value="TreeGrafter"/>
</dbReference>
<dbReference type="AlphaFoldDB" id="A0A0U2ZK14"/>
<keyword evidence="1" id="KW-0812">Transmembrane</keyword>
<evidence type="ECO:0000313" key="4">
    <source>
        <dbReference type="Proteomes" id="UP000068447"/>
    </source>
</evidence>
<evidence type="ECO:0000259" key="2">
    <source>
        <dbReference type="Pfam" id="PF09335"/>
    </source>
</evidence>
<keyword evidence="4" id="KW-1185">Reference proteome</keyword>
<organism evidence="3 4">
    <name type="scientific">Lacimicrobium alkaliphilum</name>
    <dbReference type="NCBI Taxonomy" id="1526571"/>
    <lineage>
        <taxon>Bacteria</taxon>
        <taxon>Pseudomonadati</taxon>
        <taxon>Pseudomonadota</taxon>
        <taxon>Gammaproteobacteria</taxon>
        <taxon>Alteromonadales</taxon>
        <taxon>Alteromonadaceae</taxon>
        <taxon>Lacimicrobium</taxon>
    </lineage>
</organism>
<feature type="transmembrane region" description="Helical" evidence="1">
    <location>
        <begin position="60"/>
        <end position="81"/>
    </location>
</feature>
<dbReference type="EMBL" id="CP013650">
    <property type="protein sequence ID" value="ALS98668.1"/>
    <property type="molecule type" value="Genomic_DNA"/>
</dbReference>
<evidence type="ECO:0000313" key="3">
    <source>
        <dbReference type="EMBL" id="ALS98668.1"/>
    </source>
</evidence>
<accession>A0A0U2ZK14</accession>
<keyword evidence="1" id="KW-1133">Transmembrane helix</keyword>
<feature type="domain" description="VTT" evidence="2">
    <location>
        <begin position="59"/>
        <end position="159"/>
    </location>
</feature>
<name>A0A0U2ZK14_9ALTE</name>
<dbReference type="STRING" id="1526571.AT746_10580"/>
<reference evidence="3 4" key="1">
    <citation type="submission" date="2015-12" db="EMBL/GenBank/DDBJ databases">
        <title>Complete genome of Lacimicrobium alkaliphilum KCTC 32984.</title>
        <authorList>
            <person name="Kim S.-G."/>
            <person name="Lee Y.-J."/>
        </authorList>
    </citation>
    <scope>NUCLEOTIDE SEQUENCE [LARGE SCALE GENOMIC DNA]</scope>
    <source>
        <strain evidence="3 4">YelD216</strain>
    </source>
</reference>